<dbReference type="RefSeq" id="WP_125314396.1">
    <property type="nucleotide sequence ID" value="NZ_RSEC01000060.1"/>
</dbReference>
<dbReference type="AlphaFoldDB" id="A0A427SZ75"/>
<comment type="caution">
    <text evidence="2">The sequence shown here is derived from an EMBL/GenBank/DDBJ whole genome shotgun (WGS) entry which is preliminary data.</text>
</comment>
<organism evidence="2 3">
    <name type="scientific">Amycolatopsis eburnea</name>
    <dbReference type="NCBI Taxonomy" id="2267691"/>
    <lineage>
        <taxon>Bacteria</taxon>
        <taxon>Bacillati</taxon>
        <taxon>Actinomycetota</taxon>
        <taxon>Actinomycetes</taxon>
        <taxon>Pseudonocardiales</taxon>
        <taxon>Pseudonocardiaceae</taxon>
        <taxon>Amycolatopsis</taxon>
    </lineage>
</organism>
<dbReference type="OrthoDB" id="9961761at2"/>
<evidence type="ECO:0000313" key="3">
    <source>
        <dbReference type="Proteomes" id="UP000267081"/>
    </source>
</evidence>
<dbReference type="EMBL" id="RSEC01000060">
    <property type="protein sequence ID" value="RSD10266.1"/>
    <property type="molecule type" value="Genomic_DNA"/>
</dbReference>
<evidence type="ECO:0000313" key="2">
    <source>
        <dbReference type="EMBL" id="RSD10266.1"/>
    </source>
</evidence>
<proteinExistence type="predicted"/>
<dbReference type="Proteomes" id="UP000267081">
    <property type="component" value="Unassembled WGS sequence"/>
</dbReference>
<feature type="compositionally biased region" description="Basic and acidic residues" evidence="1">
    <location>
        <begin position="27"/>
        <end position="51"/>
    </location>
</feature>
<gene>
    <name evidence="2" type="ORF">EIY87_35865</name>
</gene>
<protein>
    <submittedName>
        <fullName evidence="2">Uncharacterized protein</fullName>
    </submittedName>
</protein>
<evidence type="ECO:0000256" key="1">
    <source>
        <dbReference type="SAM" id="MobiDB-lite"/>
    </source>
</evidence>
<keyword evidence="3" id="KW-1185">Reference proteome</keyword>
<reference evidence="2 3" key="1">
    <citation type="submission" date="2018-12" db="EMBL/GenBank/DDBJ databases">
        <title>Amycolatopsis eburnea sp. nov. actinomycete associate with arbuscular mycorrhiza fungal spore.</title>
        <authorList>
            <person name="Lumyong S."/>
            <person name="Chaiya L."/>
        </authorList>
    </citation>
    <scope>NUCLEOTIDE SEQUENCE [LARGE SCALE GENOMIC DNA]</scope>
    <source>
        <strain evidence="2 3">GLM-1</strain>
    </source>
</reference>
<sequence length="136" mass="14729">MTNPVKVRGTETVERSVQVRVAGDMIDGDRGSDDDASRVEDSRNRVHDRRVPGRGHIAWQPHPKLTQFVPKPKIDKRYASSMGGDQVVQLAPGVYAEAVPGGELGTLDDYSGLTGNCAAIKRYTEAHPKAGGSTCW</sequence>
<accession>A0A427SZ75</accession>
<name>A0A427SZ75_9PSEU</name>
<feature type="region of interest" description="Disordered" evidence="1">
    <location>
        <begin position="1"/>
        <end position="58"/>
    </location>
</feature>